<feature type="region of interest" description="Disordered" evidence="1">
    <location>
        <begin position="1"/>
        <end position="22"/>
    </location>
</feature>
<proteinExistence type="predicted"/>
<dbReference type="Proteomes" id="UP000887566">
    <property type="component" value="Unplaced"/>
</dbReference>
<evidence type="ECO:0000313" key="2">
    <source>
        <dbReference type="Proteomes" id="UP000887566"/>
    </source>
</evidence>
<reference evidence="3" key="1">
    <citation type="submission" date="2022-11" db="UniProtKB">
        <authorList>
            <consortium name="WormBaseParasite"/>
        </authorList>
    </citation>
    <scope>IDENTIFICATION</scope>
</reference>
<name>A0A914WMB1_9BILA</name>
<evidence type="ECO:0000256" key="1">
    <source>
        <dbReference type="SAM" id="MobiDB-lite"/>
    </source>
</evidence>
<sequence length="141" mass="15625">MRLVGRRKSAPPRRVAAAGRRRREKAWALRLAQTEGHERQARPGGAKQMADVLVPRWWKRLSDGGGALSGRRERRSRSLAAAHSLFVVVLGVVDKPSVYVAHRLSMSSARPLISWAVVGTHAPVSDCPYARRVPFAIVFAR</sequence>
<keyword evidence="2" id="KW-1185">Reference proteome</keyword>
<protein>
    <submittedName>
        <fullName evidence="3">Uncharacterized protein</fullName>
    </submittedName>
</protein>
<organism evidence="2 3">
    <name type="scientific">Plectus sambesii</name>
    <dbReference type="NCBI Taxonomy" id="2011161"/>
    <lineage>
        <taxon>Eukaryota</taxon>
        <taxon>Metazoa</taxon>
        <taxon>Ecdysozoa</taxon>
        <taxon>Nematoda</taxon>
        <taxon>Chromadorea</taxon>
        <taxon>Plectida</taxon>
        <taxon>Plectina</taxon>
        <taxon>Plectoidea</taxon>
        <taxon>Plectidae</taxon>
        <taxon>Plectus</taxon>
    </lineage>
</organism>
<accession>A0A914WMB1</accession>
<feature type="compositionally biased region" description="Basic residues" evidence="1">
    <location>
        <begin position="1"/>
        <end position="11"/>
    </location>
</feature>
<dbReference type="WBParaSite" id="PSAMB.scaffold457size50439.g6101.t1">
    <property type="protein sequence ID" value="PSAMB.scaffold457size50439.g6101.t1"/>
    <property type="gene ID" value="PSAMB.scaffold457size50439.g6101"/>
</dbReference>
<dbReference type="AlphaFoldDB" id="A0A914WMB1"/>
<evidence type="ECO:0000313" key="3">
    <source>
        <dbReference type="WBParaSite" id="PSAMB.scaffold457size50439.g6101.t1"/>
    </source>
</evidence>